<comment type="caution">
    <text evidence="2">The sequence shown here is derived from an EMBL/GenBank/DDBJ whole genome shotgun (WGS) entry which is preliminary data.</text>
</comment>
<organism evidence="2 3">
    <name type="scientific">Pleurodeles waltl</name>
    <name type="common">Iberian ribbed newt</name>
    <dbReference type="NCBI Taxonomy" id="8319"/>
    <lineage>
        <taxon>Eukaryota</taxon>
        <taxon>Metazoa</taxon>
        <taxon>Chordata</taxon>
        <taxon>Craniata</taxon>
        <taxon>Vertebrata</taxon>
        <taxon>Euteleostomi</taxon>
        <taxon>Amphibia</taxon>
        <taxon>Batrachia</taxon>
        <taxon>Caudata</taxon>
        <taxon>Salamandroidea</taxon>
        <taxon>Salamandridae</taxon>
        <taxon>Pleurodelinae</taxon>
        <taxon>Pleurodeles</taxon>
    </lineage>
</organism>
<feature type="region of interest" description="Disordered" evidence="1">
    <location>
        <begin position="31"/>
        <end position="107"/>
    </location>
</feature>
<evidence type="ECO:0000313" key="2">
    <source>
        <dbReference type="EMBL" id="KAJ1175603.1"/>
    </source>
</evidence>
<dbReference type="Proteomes" id="UP001066276">
    <property type="component" value="Chromosome 3_2"/>
</dbReference>
<reference evidence="2" key="1">
    <citation type="journal article" date="2022" name="bioRxiv">
        <title>Sequencing and chromosome-scale assembly of the giantPleurodeles waltlgenome.</title>
        <authorList>
            <person name="Brown T."/>
            <person name="Elewa A."/>
            <person name="Iarovenko S."/>
            <person name="Subramanian E."/>
            <person name="Araus A.J."/>
            <person name="Petzold A."/>
            <person name="Susuki M."/>
            <person name="Suzuki K.-i.T."/>
            <person name="Hayashi T."/>
            <person name="Toyoda A."/>
            <person name="Oliveira C."/>
            <person name="Osipova E."/>
            <person name="Leigh N.D."/>
            <person name="Simon A."/>
            <person name="Yun M.H."/>
        </authorList>
    </citation>
    <scope>NUCLEOTIDE SEQUENCE</scope>
    <source>
        <strain evidence="2">20211129_DDA</strain>
        <tissue evidence="2">Liver</tissue>
    </source>
</reference>
<proteinExistence type="predicted"/>
<evidence type="ECO:0000313" key="3">
    <source>
        <dbReference type="Proteomes" id="UP001066276"/>
    </source>
</evidence>
<dbReference type="AlphaFoldDB" id="A0AAV7TGR2"/>
<accession>A0AAV7TGR2</accession>
<feature type="compositionally biased region" description="Basic and acidic residues" evidence="1">
    <location>
        <begin position="63"/>
        <end position="86"/>
    </location>
</feature>
<dbReference type="EMBL" id="JANPWB010000006">
    <property type="protein sequence ID" value="KAJ1175603.1"/>
    <property type="molecule type" value="Genomic_DNA"/>
</dbReference>
<protein>
    <submittedName>
        <fullName evidence="2">Uncharacterized protein</fullName>
    </submittedName>
</protein>
<sequence>MRFCELRRPGLTKSIVTPAYCLLDTPACRGASGDSGRMREEARGSPVGARGRRCRTAPGPAHADVRGEERAEPDLVGRPGRPEIRRRTGGATDSIGRGPADLVREMSGPRGGRLGGLGGIRPWGLGGPFWAWACDGDLIAKVTAEQRGRPAAGLGGGPSLVRADHGRRHNRPALYSSGTEEKEEAQSAR</sequence>
<gene>
    <name evidence="2" type="ORF">NDU88_000890</name>
</gene>
<keyword evidence="3" id="KW-1185">Reference proteome</keyword>
<feature type="region of interest" description="Disordered" evidence="1">
    <location>
        <begin position="148"/>
        <end position="189"/>
    </location>
</feature>
<evidence type="ECO:0000256" key="1">
    <source>
        <dbReference type="SAM" id="MobiDB-lite"/>
    </source>
</evidence>
<name>A0AAV7TGR2_PLEWA</name>